<evidence type="ECO:0000256" key="1">
    <source>
        <dbReference type="SAM" id="SignalP"/>
    </source>
</evidence>
<accession>A0ABQ6ZCL9</accession>
<dbReference type="SUPFAM" id="SSF56601">
    <property type="entry name" value="beta-lactamase/transpeptidase-like"/>
    <property type="match status" value="1"/>
</dbReference>
<dbReference type="GO" id="GO:0016787">
    <property type="term" value="F:hydrolase activity"/>
    <property type="evidence" value="ECO:0007669"/>
    <property type="project" value="UniProtKB-KW"/>
</dbReference>
<dbReference type="Gene3D" id="3.40.710.10">
    <property type="entry name" value="DD-peptidase/beta-lactamase superfamily"/>
    <property type="match status" value="1"/>
</dbReference>
<dbReference type="InterPro" id="IPR012338">
    <property type="entry name" value="Beta-lactam/transpept-like"/>
</dbReference>
<dbReference type="Proteomes" id="UP000781710">
    <property type="component" value="Unassembled WGS sequence"/>
</dbReference>
<organism evidence="3 4">
    <name type="scientific">Pseudoxanthomonas japonensis</name>
    <dbReference type="NCBI Taxonomy" id="69284"/>
    <lineage>
        <taxon>Bacteria</taxon>
        <taxon>Pseudomonadati</taxon>
        <taxon>Pseudomonadota</taxon>
        <taxon>Gammaproteobacteria</taxon>
        <taxon>Lysobacterales</taxon>
        <taxon>Lysobacteraceae</taxon>
        <taxon>Pseudoxanthomonas</taxon>
    </lineage>
</organism>
<proteinExistence type="predicted"/>
<name>A0ABQ6ZCL9_9GAMM</name>
<dbReference type="EMBL" id="PDWW01000038">
    <property type="protein sequence ID" value="KAF1721425.1"/>
    <property type="molecule type" value="Genomic_DNA"/>
</dbReference>
<keyword evidence="4" id="KW-1185">Reference proteome</keyword>
<dbReference type="Pfam" id="PF00144">
    <property type="entry name" value="Beta-lactamase"/>
    <property type="match status" value="1"/>
</dbReference>
<dbReference type="PANTHER" id="PTHR43283">
    <property type="entry name" value="BETA-LACTAMASE-RELATED"/>
    <property type="match status" value="1"/>
</dbReference>
<feature type="signal peptide" evidence="1">
    <location>
        <begin position="1"/>
        <end position="20"/>
    </location>
</feature>
<evidence type="ECO:0000259" key="2">
    <source>
        <dbReference type="Pfam" id="PF00144"/>
    </source>
</evidence>
<keyword evidence="1" id="KW-0732">Signal</keyword>
<reference evidence="3 4" key="1">
    <citation type="submission" date="2017-10" db="EMBL/GenBank/DDBJ databases">
        <title>Whole genome sequencing of members of genus Pseudoxanthomonas.</title>
        <authorList>
            <person name="Kumar S."/>
            <person name="Bansal K."/>
            <person name="Kaur A."/>
            <person name="Patil P."/>
            <person name="Sharma S."/>
            <person name="Patil P.B."/>
        </authorList>
    </citation>
    <scope>NUCLEOTIDE SEQUENCE [LARGE SCALE GENOMIC DNA]</scope>
    <source>
        <strain evidence="3 4">DSM 17109</strain>
    </source>
</reference>
<keyword evidence="3" id="KW-0378">Hydrolase</keyword>
<evidence type="ECO:0000313" key="4">
    <source>
        <dbReference type="Proteomes" id="UP000781710"/>
    </source>
</evidence>
<feature type="chain" id="PRO_5045086086" evidence="1">
    <location>
        <begin position="21"/>
        <end position="365"/>
    </location>
</feature>
<dbReference type="InterPro" id="IPR001466">
    <property type="entry name" value="Beta-lactam-related"/>
</dbReference>
<gene>
    <name evidence="3" type="ORF">CSC78_18120</name>
</gene>
<dbReference type="InterPro" id="IPR050789">
    <property type="entry name" value="Diverse_Enzym_Activities"/>
</dbReference>
<feature type="domain" description="Beta-lactamase-related" evidence="2">
    <location>
        <begin position="60"/>
        <end position="342"/>
    </location>
</feature>
<dbReference type="RefSeq" id="WP_162339267.1">
    <property type="nucleotide sequence ID" value="NZ_JBHSRQ010000012.1"/>
</dbReference>
<comment type="caution">
    <text evidence="3">The sequence shown here is derived from an EMBL/GenBank/DDBJ whole genome shotgun (WGS) entry which is preliminary data.</text>
</comment>
<dbReference type="PANTHER" id="PTHR43283:SF7">
    <property type="entry name" value="BETA-LACTAMASE-RELATED DOMAIN-CONTAINING PROTEIN"/>
    <property type="match status" value="1"/>
</dbReference>
<protein>
    <submittedName>
        <fullName evidence="3">Serine hydrolase</fullName>
    </submittedName>
</protein>
<evidence type="ECO:0000313" key="3">
    <source>
        <dbReference type="EMBL" id="KAF1721425.1"/>
    </source>
</evidence>
<sequence>MYARLCSAVILLALPMAVIASDNTSQDWPMADPVKAGLDPTAFAELERAVGAGEFKQITSILVARDGALVYERYFDEGGRDARRNTRSATKTVAGMLAGIAIAEGKMAGPDAPVLPMLNRAPPANPDARKQTITVEDLMTMSSLLECDDWNQWSRGNEERMYLIEDWVGFYLDLPMQGFAAWMTPPERAPYGRSFRYCTAGVTTLGAAIQGATGVPLQDYARDRLFGPLGIDAPEWQFSPLGLAQAGGGLGLRSRDLLKLGELYRRGGKWEGRQLVPANWVAESVKPHARIEEGIDYGYLWWLHHETSAGRSFDSYAMNGTGGNTVRVFPKERMVVVITTTNYQVQNAPRLTFQLLNQKLLPAIR</sequence>